<comment type="caution">
    <text evidence="1">The sequence shown here is derived from an EMBL/GenBank/DDBJ whole genome shotgun (WGS) entry which is preliminary data.</text>
</comment>
<accession>A0AAW2EF16</accession>
<gene>
    <name evidence="1" type="ORF">PUN28_019317</name>
</gene>
<organism evidence="1 2">
    <name type="scientific">Cardiocondyla obscurior</name>
    <dbReference type="NCBI Taxonomy" id="286306"/>
    <lineage>
        <taxon>Eukaryota</taxon>
        <taxon>Metazoa</taxon>
        <taxon>Ecdysozoa</taxon>
        <taxon>Arthropoda</taxon>
        <taxon>Hexapoda</taxon>
        <taxon>Insecta</taxon>
        <taxon>Pterygota</taxon>
        <taxon>Neoptera</taxon>
        <taxon>Endopterygota</taxon>
        <taxon>Hymenoptera</taxon>
        <taxon>Apocrita</taxon>
        <taxon>Aculeata</taxon>
        <taxon>Formicoidea</taxon>
        <taxon>Formicidae</taxon>
        <taxon>Myrmicinae</taxon>
        <taxon>Cardiocondyla</taxon>
    </lineage>
</organism>
<evidence type="ECO:0000313" key="2">
    <source>
        <dbReference type="Proteomes" id="UP001430953"/>
    </source>
</evidence>
<dbReference type="Proteomes" id="UP001430953">
    <property type="component" value="Unassembled WGS sequence"/>
</dbReference>
<proteinExistence type="predicted"/>
<protein>
    <submittedName>
        <fullName evidence="1">Uncharacterized protein</fullName>
    </submittedName>
</protein>
<keyword evidence="2" id="KW-1185">Reference proteome</keyword>
<name>A0AAW2EF16_9HYME</name>
<reference evidence="1 2" key="1">
    <citation type="submission" date="2023-03" db="EMBL/GenBank/DDBJ databases">
        <title>High recombination rates correlate with genetic variation in Cardiocondyla obscurior ants.</title>
        <authorList>
            <person name="Errbii M."/>
        </authorList>
    </citation>
    <scope>NUCLEOTIDE SEQUENCE [LARGE SCALE GENOMIC DNA]</scope>
    <source>
        <strain evidence="1">Alpha-2009</strain>
        <tissue evidence="1">Whole body</tissue>
    </source>
</reference>
<sequence>MTRRANRAINDILSLKYFSIKHESYSKINVPLRETNICIDIYKSDNHFFRLSKFVYAKKILTFTSGFSHEYKRVSFMSYFTSRKLFNFNYALSFYKIHLNLVR</sequence>
<dbReference type="AlphaFoldDB" id="A0AAW2EF16"/>
<dbReference type="EMBL" id="JADYXP020000025">
    <property type="protein sequence ID" value="KAL0100846.1"/>
    <property type="molecule type" value="Genomic_DNA"/>
</dbReference>
<evidence type="ECO:0000313" key="1">
    <source>
        <dbReference type="EMBL" id="KAL0100846.1"/>
    </source>
</evidence>